<evidence type="ECO:0000256" key="1">
    <source>
        <dbReference type="SAM" id="MobiDB-lite"/>
    </source>
</evidence>
<dbReference type="RefSeq" id="WP_367956763.1">
    <property type="nucleotide sequence ID" value="NZ_JBDPGJ010000007.1"/>
</dbReference>
<accession>A0ABV3SQ35</accession>
<feature type="region of interest" description="Disordered" evidence="1">
    <location>
        <begin position="52"/>
        <end position="91"/>
    </location>
</feature>
<keyword evidence="3" id="KW-1185">Reference proteome</keyword>
<comment type="caution">
    <text evidence="2">The sequence shown here is derived from an EMBL/GenBank/DDBJ whole genome shotgun (WGS) entry which is preliminary data.</text>
</comment>
<name>A0ABV3SQ35_9HYPH</name>
<reference evidence="2 3" key="1">
    <citation type="submission" date="2024-05" db="EMBL/GenBank/DDBJ databases">
        <authorList>
            <person name="Jiang F."/>
        </authorList>
    </citation>
    <scope>NUCLEOTIDE SEQUENCE [LARGE SCALE GENOMIC DNA]</scope>
    <source>
        <strain evidence="2 3">LZ166</strain>
    </source>
</reference>
<proteinExistence type="predicted"/>
<sequence length="151" mass="16263">MTDTTEFPTYASPAIALRSARRQGLTEGTYTLEKDAVMGRHYIAAFSAVPTTDANSEKATGSSKGKAKAKAKAKDVSSKRPAVAQGKDSKDGPVAQVRAFYLANPDIDRKAFIAELVGKRGLNPNMVSTRWQWLRSGKDPATRPHVQQGNG</sequence>
<evidence type="ECO:0000313" key="2">
    <source>
        <dbReference type="EMBL" id="MEX0408903.1"/>
    </source>
</evidence>
<gene>
    <name evidence="2" type="ORF">ABGN05_25005</name>
</gene>
<organism evidence="2 3">
    <name type="scientific">Aquibium pacificus</name>
    <dbReference type="NCBI Taxonomy" id="3153579"/>
    <lineage>
        <taxon>Bacteria</taxon>
        <taxon>Pseudomonadati</taxon>
        <taxon>Pseudomonadota</taxon>
        <taxon>Alphaproteobacteria</taxon>
        <taxon>Hyphomicrobiales</taxon>
        <taxon>Phyllobacteriaceae</taxon>
        <taxon>Aquibium</taxon>
    </lineage>
</organism>
<dbReference type="EMBL" id="JBDPGJ010000007">
    <property type="protein sequence ID" value="MEX0408903.1"/>
    <property type="molecule type" value="Genomic_DNA"/>
</dbReference>
<dbReference type="Proteomes" id="UP001556692">
    <property type="component" value="Unassembled WGS sequence"/>
</dbReference>
<protein>
    <submittedName>
        <fullName evidence="2">Uncharacterized protein</fullName>
    </submittedName>
</protein>
<evidence type="ECO:0000313" key="3">
    <source>
        <dbReference type="Proteomes" id="UP001556692"/>
    </source>
</evidence>